<dbReference type="CDD" id="cd00156">
    <property type="entry name" value="REC"/>
    <property type="match status" value="1"/>
</dbReference>
<dbReference type="PANTHER" id="PTHR43047">
    <property type="entry name" value="TWO-COMPONENT HISTIDINE PROTEIN KINASE"/>
    <property type="match status" value="1"/>
</dbReference>
<dbReference type="InterPro" id="IPR003661">
    <property type="entry name" value="HisK_dim/P_dom"/>
</dbReference>
<dbReference type="eggNOG" id="COG1457">
    <property type="taxonomic scope" value="Bacteria"/>
</dbReference>
<feature type="transmembrane region" description="Helical" evidence="8">
    <location>
        <begin position="58"/>
        <end position="82"/>
    </location>
</feature>
<dbReference type="Pfam" id="PF00072">
    <property type="entry name" value="Response_reg"/>
    <property type="match status" value="1"/>
</dbReference>
<feature type="transmembrane region" description="Helical" evidence="8">
    <location>
        <begin position="269"/>
        <end position="297"/>
    </location>
</feature>
<dbReference type="RefSeq" id="WP_008070355.1">
    <property type="nucleotide sequence ID" value="NZ_AQWK01000003.1"/>
</dbReference>
<dbReference type="Gene3D" id="3.40.50.2300">
    <property type="match status" value="1"/>
</dbReference>
<evidence type="ECO:0000256" key="7">
    <source>
        <dbReference type="PROSITE-ProRule" id="PRU00169"/>
    </source>
</evidence>
<reference evidence="11 12" key="1">
    <citation type="journal article" date="2012" name="J. Bacteriol.">
        <title>Draft Genome Sequence of Novosphingobium nitrogenifigens Y88T.</title>
        <authorList>
            <person name="Strabala T.J."/>
            <person name="Macdonald L."/>
            <person name="Liu V."/>
            <person name="Smit A.M."/>
        </authorList>
    </citation>
    <scope>NUCLEOTIDE SEQUENCE [LARGE SCALE GENOMIC DNA]</scope>
    <source>
        <strain evidence="11 12">DSM 19370</strain>
    </source>
</reference>
<dbReference type="InterPro" id="IPR036097">
    <property type="entry name" value="HisK_dim/P_sf"/>
</dbReference>
<feature type="domain" description="Response regulatory" evidence="10">
    <location>
        <begin position="933"/>
        <end position="1047"/>
    </location>
</feature>
<keyword evidence="8" id="KW-1133">Transmembrane helix</keyword>
<dbReference type="SMART" id="SM00387">
    <property type="entry name" value="HATPase_c"/>
    <property type="match status" value="1"/>
</dbReference>
<dbReference type="InterPro" id="IPR005467">
    <property type="entry name" value="His_kinase_dom"/>
</dbReference>
<dbReference type="FunFam" id="3.30.565.10:FF:000010">
    <property type="entry name" value="Sensor histidine kinase RcsC"/>
    <property type="match status" value="1"/>
</dbReference>
<proteinExistence type="predicted"/>
<dbReference type="InParanoid" id="F1Z726"/>
<dbReference type="STRING" id="983920.Y88_2674"/>
<evidence type="ECO:0000256" key="4">
    <source>
        <dbReference type="ARBA" id="ARBA00022679"/>
    </source>
</evidence>
<dbReference type="Gene3D" id="3.30.565.10">
    <property type="entry name" value="Histidine kinase-like ATPase, C-terminal domain"/>
    <property type="match status" value="1"/>
</dbReference>
<dbReference type="AlphaFoldDB" id="F1Z726"/>
<feature type="transmembrane region" description="Helical" evidence="8">
    <location>
        <begin position="151"/>
        <end position="180"/>
    </location>
</feature>
<evidence type="ECO:0000256" key="1">
    <source>
        <dbReference type="ARBA" id="ARBA00000085"/>
    </source>
</evidence>
<feature type="transmembrane region" description="Helical" evidence="8">
    <location>
        <begin position="88"/>
        <end position="110"/>
    </location>
</feature>
<feature type="transmembrane region" description="Helical" evidence="8">
    <location>
        <begin position="579"/>
        <end position="600"/>
    </location>
</feature>
<dbReference type="Proteomes" id="UP000004728">
    <property type="component" value="Unassembled WGS sequence"/>
</dbReference>
<dbReference type="OrthoDB" id="9801651at2"/>
<protein>
    <recommendedName>
        <fullName evidence="2">histidine kinase</fullName>
        <ecNumber evidence="2">2.7.13.3</ecNumber>
    </recommendedName>
</protein>
<feature type="transmembrane region" description="Helical" evidence="8">
    <location>
        <begin position="230"/>
        <end position="248"/>
    </location>
</feature>
<feature type="transmembrane region" description="Helical" evidence="8">
    <location>
        <begin position="620"/>
        <end position="641"/>
    </location>
</feature>
<keyword evidence="8" id="KW-0472">Membrane</keyword>
<feature type="domain" description="Histidine kinase" evidence="9">
    <location>
        <begin position="693"/>
        <end position="908"/>
    </location>
</feature>
<sequence>MALSSVSPPADSAVPRAGGDYVLRDKRAYNKWVASETMEDYALRYTAASARRWSAGRVAGTAIGATAFLACEAIGGSITLAFGFANAVAAIAATVAIMFALGFAIALHAARHGLDIDLLTRGGGFGYLGSTITSLVYASFTFLLFSVEASIMANALVALLGLPLALAYLVSALVVIPIAFYGMSAITRFQRATQGVWIALQLAPIAYIGLWQRPALAQWAAFPGLDGGHGGLSLIPFGFAVSTLLSLLPQIGEQADYLRFMPRPARPAALGWWSALVGAGPGWALIGGGKLLLGSFLAHYLLQRGFGPAAAQDPIAMFRAIFTAMTGNGWFGLALAGVLVVVCQMKINVTNAYAGSIAWSNFFARLTHNHPGRVVWMLFNVGVAVLLMEFGIGRLMTAVLPVYASLAAGWIGALAADLMVSKPLGLSPAGIEFKRAHLYDLNPVGVGAMALSILVSLLAWLGFAGDVARAFAPVLGLGVAFVAAPLIALATRGRWYIARRADRIAEDAMATCTICENAFDAPDMAFCPLHRGAICSLCCTLEARCHDRCKVDSRATEQVAGWLEHLLPAALGRHVHSPLGHFAMVMTAVAALETAIVGGVTWRLSRFLAGDALASLRETMLIVLVILLFLGGVAGWIVVLVHQSRRAALKEADHHVSALEEEIAAHGATTRELHRAKEAAESANAAKSRYLLAVSHEIRSPLNSIYGYAQLMERGHDIAPAEAARIIRRSSEHLTNLVEGLLDISHVESGVLRISNDTVRLQPFLDQIASMFVPQAQAKGIAFDYRCTGHIPTYVRTDQKRLRQILINLLSNAIKFTQAGSVRFTVAFRPELATFTIADTGIGIAAEDRERIFAPFERGSHPEAQRQRGIGLGLAITAALVHILGGDIQVESVPGKGATFTVRLRLGQVMGAADPAAGEVAQAIEGYEGAQRSILLIDDDPDQLRLLRSLLEPLGFAVHAAPDGAKGLALAQAEQPELVLCDVSMPGLSGWDVAKALRETFGEAIRIVMVSADAHDLRRHAGSASHDMFLIKPVELGTLLDVVGRELKLRWTGATVPEALIAATPDPAEKLPEAARAYLTEIESGIRIGDVRGIEQSVRALEQAVPEAHALAGHLLACLDRFDLAGLAAAIRDVT</sequence>
<comment type="catalytic activity">
    <reaction evidence="1">
        <text>ATP + protein L-histidine = ADP + protein N-phospho-L-histidine.</text>
        <dbReference type="EC" id="2.7.13.3"/>
    </reaction>
</comment>
<keyword evidence="5 11" id="KW-0418">Kinase</keyword>
<dbReference type="EMBL" id="AEWJ01000026">
    <property type="protein sequence ID" value="EGD59630.1"/>
    <property type="molecule type" value="Genomic_DNA"/>
</dbReference>
<dbReference type="SUPFAM" id="SSF52172">
    <property type="entry name" value="CheY-like"/>
    <property type="match status" value="1"/>
</dbReference>
<dbReference type="SMART" id="SM00448">
    <property type="entry name" value="REC"/>
    <property type="match status" value="1"/>
</dbReference>
<evidence type="ECO:0000313" key="12">
    <source>
        <dbReference type="Proteomes" id="UP000004728"/>
    </source>
</evidence>
<feature type="transmembrane region" description="Helical" evidence="8">
    <location>
        <begin position="374"/>
        <end position="392"/>
    </location>
</feature>
<dbReference type="Gene3D" id="1.10.287.130">
    <property type="match status" value="1"/>
</dbReference>
<feature type="modified residue" description="4-aspartylphosphate" evidence="7">
    <location>
        <position position="982"/>
    </location>
</feature>
<dbReference type="Pfam" id="PF00512">
    <property type="entry name" value="HisKA"/>
    <property type="match status" value="1"/>
</dbReference>
<feature type="transmembrane region" description="Helical" evidence="8">
    <location>
        <begin position="441"/>
        <end position="464"/>
    </location>
</feature>
<dbReference type="PROSITE" id="PS50109">
    <property type="entry name" value="HIS_KIN"/>
    <property type="match status" value="1"/>
</dbReference>
<dbReference type="CDD" id="cd16922">
    <property type="entry name" value="HATPase_EvgS-ArcB-TorS-like"/>
    <property type="match status" value="1"/>
</dbReference>
<feature type="transmembrane region" description="Helical" evidence="8">
    <location>
        <begin position="470"/>
        <end position="490"/>
    </location>
</feature>
<dbReference type="SUPFAM" id="SSF47384">
    <property type="entry name" value="Homodimeric domain of signal transducing histidine kinase"/>
    <property type="match status" value="1"/>
</dbReference>
<feature type="transmembrane region" description="Helical" evidence="8">
    <location>
        <begin position="122"/>
        <end position="145"/>
    </location>
</feature>
<evidence type="ECO:0000256" key="3">
    <source>
        <dbReference type="ARBA" id="ARBA00022553"/>
    </source>
</evidence>
<feature type="transmembrane region" description="Helical" evidence="8">
    <location>
        <begin position="398"/>
        <end position="420"/>
    </location>
</feature>
<organism evidence="11 12">
    <name type="scientific">Novosphingobium nitrogenifigens DSM 19370</name>
    <dbReference type="NCBI Taxonomy" id="983920"/>
    <lineage>
        <taxon>Bacteria</taxon>
        <taxon>Pseudomonadati</taxon>
        <taxon>Pseudomonadota</taxon>
        <taxon>Alphaproteobacteria</taxon>
        <taxon>Sphingomonadales</taxon>
        <taxon>Sphingomonadaceae</taxon>
        <taxon>Novosphingobium</taxon>
    </lineage>
</organism>
<dbReference type="Gene3D" id="1.10.4160.10">
    <property type="entry name" value="Hydantoin permease"/>
    <property type="match status" value="1"/>
</dbReference>
<dbReference type="PROSITE" id="PS50110">
    <property type="entry name" value="RESPONSE_REGULATORY"/>
    <property type="match status" value="1"/>
</dbReference>
<comment type="caution">
    <text evidence="11">The sequence shown here is derived from an EMBL/GenBank/DDBJ whole genome shotgun (WGS) entry which is preliminary data.</text>
</comment>
<dbReference type="PANTHER" id="PTHR43047:SF72">
    <property type="entry name" value="OSMOSENSING HISTIDINE PROTEIN KINASE SLN1"/>
    <property type="match status" value="1"/>
</dbReference>
<keyword evidence="8" id="KW-0812">Transmembrane</keyword>
<evidence type="ECO:0000256" key="6">
    <source>
        <dbReference type="ARBA" id="ARBA00023012"/>
    </source>
</evidence>
<dbReference type="eggNOG" id="COG2205">
    <property type="taxonomic scope" value="Bacteria"/>
</dbReference>
<evidence type="ECO:0000256" key="5">
    <source>
        <dbReference type="ARBA" id="ARBA00022777"/>
    </source>
</evidence>
<name>F1Z726_9SPHN</name>
<dbReference type="PRINTS" id="PR00344">
    <property type="entry name" value="BCTRLSENSOR"/>
</dbReference>
<dbReference type="GO" id="GO:0009927">
    <property type="term" value="F:histidine phosphotransfer kinase activity"/>
    <property type="evidence" value="ECO:0007669"/>
    <property type="project" value="TreeGrafter"/>
</dbReference>
<gene>
    <name evidence="11" type="ORF">Y88_2674</name>
</gene>
<dbReference type="GO" id="GO:0000155">
    <property type="term" value="F:phosphorelay sensor kinase activity"/>
    <property type="evidence" value="ECO:0007669"/>
    <property type="project" value="InterPro"/>
</dbReference>
<dbReference type="GO" id="GO:0005886">
    <property type="term" value="C:plasma membrane"/>
    <property type="evidence" value="ECO:0007669"/>
    <property type="project" value="TreeGrafter"/>
</dbReference>
<keyword evidence="4" id="KW-0808">Transferase</keyword>
<dbReference type="Pfam" id="PF02518">
    <property type="entry name" value="HATPase_c"/>
    <property type="match status" value="1"/>
</dbReference>
<evidence type="ECO:0000259" key="9">
    <source>
        <dbReference type="PROSITE" id="PS50109"/>
    </source>
</evidence>
<dbReference type="InterPro" id="IPR001789">
    <property type="entry name" value="Sig_transdc_resp-reg_receiver"/>
</dbReference>
<dbReference type="HOGENOM" id="CLU_008084_1_0_5"/>
<feature type="transmembrane region" description="Helical" evidence="8">
    <location>
        <begin position="192"/>
        <end position="210"/>
    </location>
</feature>
<accession>F1Z726</accession>
<evidence type="ECO:0000256" key="2">
    <source>
        <dbReference type="ARBA" id="ARBA00012438"/>
    </source>
</evidence>
<dbReference type="InterPro" id="IPR004358">
    <property type="entry name" value="Sig_transdc_His_kin-like_C"/>
</dbReference>
<dbReference type="InterPro" id="IPR011006">
    <property type="entry name" value="CheY-like_superfamily"/>
</dbReference>
<dbReference type="SMART" id="SM00388">
    <property type="entry name" value="HisKA"/>
    <property type="match status" value="1"/>
</dbReference>
<keyword evidence="3 7" id="KW-0597">Phosphoprotein</keyword>
<dbReference type="InterPro" id="IPR003594">
    <property type="entry name" value="HATPase_dom"/>
</dbReference>
<dbReference type="InterPro" id="IPR036890">
    <property type="entry name" value="HATPase_C_sf"/>
</dbReference>
<keyword evidence="12" id="KW-1185">Reference proteome</keyword>
<dbReference type="CDD" id="cd00082">
    <property type="entry name" value="HisKA"/>
    <property type="match status" value="1"/>
</dbReference>
<feature type="transmembrane region" description="Helical" evidence="8">
    <location>
        <begin position="317"/>
        <end position="342"/>
    </location>
</feature>
<dbReference type="EC" id="2.7.13.3" evidence="2"/>
<evidence type="ECO:0000313" key="11">
    <source>
        <dbReference type="EMBL" id="EGD59630.1"/>
    </source>
</evidence>
<evidence type="ECO:0000259" key="10">
    <source>
        <dbReference type="PROSITE" id="PS50110"/>
    </source>
</evidence>
<keyword evidence="6" id="KW-0902">Two-component regulatory system</keyword>
<evidence type="ECO:0000256" key="8">
    <source>
        <dbReference type="SAM" id="Phobius"/>
    </source>
</evidence>
<dbReference type="SUPFAM" id="SSF55874">
    <property type="entry name" value="ATPase domain of HSP90 chaperone/DNA topoisomerase II/histidine kinase"/>
    <property type="match status" value="1"/>
</dbReference>